<organism evidence="5">
    <name type="scientific">Volvox carteri f. nagariensis</name>
    <dbReference type="NCBI Taxonomy" id="3068"/>
    <lineage>
        <taxon>Eukaryota</taxon>
        <taxon>Viridiplantae</taxon>
        <taxon>Chlorophyta</taxon>
        <taxon>core chlorophytes</taxon>
        <taxon>Chlorophyceae</taxon>
        <taxon>CS clade</taxon>
        <taxon>Chlamydomonadales</taxon>
        <taxon>Volvocaceae</taxon>
        <taxon>Volvox</taxon>
    </lineage>
</organism>
<sequence length="966" mass="104942">MDEGIEHMEQVLVHNMDWVGDRAMDWPDGSRDVQVYEVEANGEIEATVWGLLDEAYGGKEPEVNRRQHSQIVIINPSKLRMKSMLPPAGGNKNTHVDGGHADAVQAQRERAAAEVDFLEAWKKGMMTSAHVVEQEAGFLYRYRYGGRGGGAAFVGQYNFLLIDISAGPVSYGPLASPSGAVTPTAMPRLMPMLLRMTRELETHPQPGTLRQFMLEEAARGQAAVFAGQLASTVAAATRHLFASDLMMAAADGLGAGEGGMPKRVVVPIIVMQDHVRELEHEGDGTRWIDTDMIQLALDEMLPPEVAGSVSVSRHMLHHHKLLASALVKARHSRSDTVLLQPPDVGLHKSQVTSLDSALLLRELRLAAADDDLMGGLVDVVGGDDYHARWSYSEDPDAFLAKRKRETKVLPVFVFSLERAPEHLMFDNHQLVAAASDVVAVLQLLGSPLSDENNPRGRTYSGHMAESHHLMLDAAEQPSRSVIGGLATALGGMVPVQQRYCRAERALVEDWRWSVGAVPWGPYSNYTALSSVFAATARRNLLVARIERPLRKLISSLNKLDDFIVKHLQGPFAYLRRRKSGVAMPVYAPAAATYGEGTPAPLYHNMPNHHLLDDLARLHIRYHNGSSAVHSAKRIVRHLMAGMKMNPGSKANNDSTSTTSEAHHNHHRQQVQQPQPPPHHRGRHLQGFESPQHDDVDGHGFPGQHDSYNHHSGDENNHQHYQFHYEHHYENGEHHFTEGGEYDPNAYDHPALLSEEEVTARTANAAAGGRDSSSSANHGGVNRADLLEEQQALTPDVALRLQTALDSIGSQLESISYLMFNRNWAELEDLLAPFYVAVNLFAAAVDQDLHHASEVVACCAVRHVPTGSGTWFVVGLVVTLLGVFGIIAALAIRSQKLYGSMLVGSPRGGLGSSGGGVYGGVDACPAEGGIRPSMDLFGDGPTDLRGGSGGDGDSDSNGGVLAGARAK</sequence>
<dbReference type="OrthoDB" id="18451at2759"/>
<keyword evidence="2" id="KW-0472">Membrane</keyword>
<keyword evidence="5" id="KW-1185">Reference proteome</keyword>
<dbReference type="Proteomes" id="UP000001058">
    <property type="component" value="Unassembled WGS sequence"/>
</dbReference>
<feature type="domain" description="DUF7906" evidence="3">
    <location>
        <begin position="119"/>
        <end position="241"/>
    </location>
</feature>
<evidence type="ECO:0000313" key="4">
    <source>
        <dbReference type="EMBL" id="EFJ48990.1"/>
    </source>
</evidence>
<evidence type="ECO:0000256" key="2">
    <source>
        <dbReference type="SAM" id="Phobius"/>
    </source>
</evidence>
<dbReference type="GeneID" id="9619057"/>
<dbReference type="PANTHER" id="PTHR31515">
    <property type="entry name" value="TRANSMEMBRANE PROTEIN-RELATED"/>
    <property type="match status" value="1"/>
</dbReference>
<dbReference type="EMBL" id="GL378337">
    <property type="protein sequence ID" value="EFJ48990.1"/>
    <property type="molecule type" value="Genomic_DNA"/>
</dbReference>
<feature type="region of interest" description="Disordered" evidence="1">
    <location>
        <begin position="935"/>
        <end position="966"/>
    </location>
</feature>
<feature type="compositionally biased region" description="Basic and acidic residues" evidence="1">
    <location>
        <begin position="706"/>
        <end position="716"/>
    </location>
</feature>
<evidence type="ECO:0000256" key="1">
    <source>
        <dbReference type="SAM" id="MobiDB-lite"/>
    </source>
</evidence>
<dbReference type="KEGG" id="vcn:VOLCADRAFT_90382"/>
<feature type="compositionally biased region" description="Low complexity" evidence="1">
    <location>
        <begin position="759"/>
        <end position="776"/>
    </location>
</feature>
<evidence type="ECO:0000313" key="5">
    <source>
        <dbReference type="Proteomes" id="UP000001058"/>
    </source>
</evidence>
<dbReference type="InterPro" id="IPR057228">
    <property type="entry name" value="DUF7906"/>
</dbReference>
<dbReference type="RefSeq" id="XP_002949887.1">
    <property type="nucleotide sequence ID" value="XM_002949841.1"/>
</dbReference>
<keyword evidence="2" id="KW-0812">Transmembrane</keyword>
<dbReference type="Pfam" id="PF25483">
    <property type="entry name" value="DUF7906"/>
    <property type="match status" value="1"/>
</dbReference>
<feature type="transmembrane region" description="Helical" evidence="2">
    <location>
        <begin position="870"/>
        <end position="891"/>
    </location>
</feature>
<reference evidence="4 5" key="1">
    <citation type="journal article" date="2010" name="Science">
        <title>Genomic analysis of organismal complexity in the multicellular green alga Volvox carteri.</title>
        <authorList>
            <person name="Prochnik S.E."/>
            <person name="Umen J."/>
            <person name="Nedelcu A.M."/>
            <person name="Hallmann A."/>
            <person name="Miller S.M."/>
            <person name="Nishii I."/>
            <person name="Ferris P."/>
            <person name="Kuo A."/>
            <person name="Mitros T."/>
            <person name="Fritz-Laylin L.K."/>
            <person name="Hellsten U."/>
            <person name="Chapman J."/>
            <person name="Simakov O."/>
            <person name="Rensing S.A."/>
            <person name="Terry A."/>
            <person name="Pangilinan J."/>
            <person name="Kapitonov V."/>
            <person name="Jurka J."/>
            <person name="Salamov A."/>
            <person name="Shapiro H."/>
            <person name="Schmutz J."/>
            <person name="Grimwood J."/>
            <person name="Lindquist E."/>
            <person name="Lucas S."/>
            <person name="Grigoriev I.V."/>
            <person name="Schmitt R."/>
            <person name="Kirk D."/>
            <person name="Rokhsar D.S."/>
        </authorList>
    </citation>
    <scope>NUCLEOTIDE SEQUENCE [LARGE SCALE GENOMIC DNA]</scope>
    <source>
        <strain evidence="5">f. Nagariensis / Eve</strain>
    </source>
</reference>
<dbReference type="eggNOG" id="ENOG502QWFV">
    <property type="taxonomic scope" value="Eukaryota"/>
</dbReference>
<name>D8TU82_VOLCA</name>
<accession>D8TU82</accession>
<dbReference type="PANTHER" id="PTHR31515:SF0">
    <property type="entry name" value="TRANSMEMBRANE PROTEIN"/>
    <property type="match status" value="1"/>
</dbReference>
<dbReference type="AlphaFoldDB" id="D8TU82"/>
<dbReference type="InParanoid" id="D8TU82"/>
<feature type="compositionally biased region" description="Polar residues" evidence="1">
    <location>
        <begin position="648"/>
        <end position="659"/>
    </location>
</feature>
<protein>
    <recommendedName>
        <fullName evidence="3">DUF7906 domain-containing protein</fullName>
    </recommendedName>
</protein>
<feature type="region of interest" description="Disordered" evidence="1">
    <location>
        <begin position="759"/>
        <end position="779"/>
    </location>
</feature>
<proteinExistence type="predicted"/>
<gene>
    <name evidence="4" type="ORF">VOLCADRAFT_90382</name>
</gene>
<feature type="region of interest" description="Disordered" evidence="1">
    <location>
        <begin position="643"/>
        <end position="716"/>
    </location>
</feature>
<keyword evidence="2" id="KW-1133">Transmembrane helix</keyword>
<evidence type="ECO:0000259" key="3">
    <source>
        <dbReference type="Pfam" id="PF25483"/>
    </source>
</evidence>